<reference evidence="2 3" key="2">
    <citation type="journal article" date="2011" name="Mol. Biol. Evol.">
        <title>Unity in variety--the pan-genome of the Chlamydiae.</title>
        <authorList>
            <person name="Collingro A."/>
            <person name="Tischler P."/>
            <person name="Weinmaier T."/>
            <person name="Penz T."/>
            <person name="Heinz E."/>
            <person name="Brunham R.C."/>
            <person name="Read T.D."/>
            <person name="Bavoil P.M."/>
            <person name="Sachse K."/>
            <person name="Kahane S."/>
            <person name="Friedman M.G."/>
            <person name="Rattei T."/>
            <person name="Myers G.S."/>
            <person name="Horn M."/>
        </authorList>
    </citation>
    <scope>NUCLEOTIDE SEQUENCE [LARGE SCALE GENOMIC DNA]</scope>
    <source>
        <strain evidence="3">UV7</strain>
    </source>
</reference>
<name>F8KZB8_PARAV</name>
<evidence type="ECO:0000313" key="3">
    <source>
        <dbReference type="Proteomes" id="UP000000495"/>
    </source>
</evidence>
<keyword evidence="3" id="KW-1185">Reference proteome</keyword>
<evidence type="ECO:0000313" key="2">
    <source>
        <dbReference type="EMBL" id="CCB86255.1"/>
    </source>
</evidence>
<sequence length="35" mass="4049">MASIKKRKDKDGKTHFHVQGLPPQHASFKRKTDTE</sequence>
<dbReference type="KEGG" id="puv:PUV_13050"/>
<reference key="1">
    <citation type="journal article" date="2011" name="Mol. Biol. Evol.">
        <title>Unity in variety -- the pan-genome of the Chlamydiae.</title>
        <authorList>
            <person name="Collingro A."/>
            <person name="Tischler P."/>
            <person name="Weinmaier T."/>
            <person name="Penz T."/>
            <person name="Heinz E."/>
            <person name="Brunham R.C."/>
            <person name="Read T.D."/>
            <person name="Bavoil P.M."/>
            <person name="Sachse K."/>
            <person name="Kahane S."/>
            <person name="Friedman M.G."/>
            <person name="Rattei T."/>
            <person name="Myers G.S.A."/>
            <person name="Horn M."/>
        </authorList>
    </citation>
    <scope>NUCLEOTIDE SEQUENCE</scope>
    <source>
        <strain>UV7</strain>
    </source>
</reference>
<protein>
    <submittedName>
        <fullName evidence="2">Uncharacterized protein</fullName>
    </submittedName>
</protein>
<gene>
    <name evidence="2" type="ordered locus">PUV_13050</name>
</gene>
<organism evidence="2 3">
    <name type="scientific">Parachlamydia acanthamoebae (strain UV7)</name>
    <dbReference type="NCBI Taxonomy" id="765952"/>
    <lineage>
        <taxon>Bacteria</taxon>
        <taxon>Pseudomonadati</taxon>
        <taxon>Chlamydiota</taxon>
        <taxon>Chlamydiia</taxon>
        <taxon>Parachlamydiales</taxon>
        <taxon>Parachlamydiaceae</taxon>
        <taxon>Parachlamydia</taxon>
    </lineage>
</organism>
<dbReference type="AlphaFoldDB" id="F8KZB8"/>
<evidence type="ECO:0000256" key="1">
    <source>
        <dbReference type="SAM" id="MobiDB-lite"/>
    </source>
</evidence>
<proteinExistence type="predicted"/>
<dbReference type="HOGENOM" id="CLU_3366329_0_0_0"/>
<feature type="region of interest" description="Disordered" evidence="1">
    <location>
        <begin position="1"/>
        <end position="35"/>
    </location>
</feature>
<accession>F8KZB8</accession>
<dbReference type="Proteomes" id="UP000000495">
    <property type="component" value="Chromosome"/>
</dbReference>
<dbReference type="EMBL" id="FR872580">
    <property type="protein sequence ID" value="CCB86255.1"/>
    <property type="molecule type" value="Genomic_DNA"/>
</dbReference>